<dbReference type="OrthoDB" id="3342934at2759"/>
<evidence type="ECO:0000313" key="3">
    <source>
        <dbReference type="Proteomes" id="UP000053477"/>
    </source>
</evidence>
<evidence type="ECO:0000256" key="1">
    <source>
        <dbReference type="SAM" id="SignalP"/>
    </source>
</evidence>
<accession>A0A0H2RYA9</accession>
<reference evidence="2 3" key="1">
    <citation type="submission" date="2015-04" db="EMBL/GenBank/DDBJ databases">
        <title>Complete genome sequence of Schizopora paradoxa KUC8140, a cosmopolitan wood degrader in East Asia.</title>
        <authorList>
            <consortium name="DOE Joint Genome Institute"/>
            <person name="Min B."/>
            <person name="Park H."/>
            <person name="Jang Y."/>
            <person name="Kim J.-J."/>
            <person name="Kim K.H."/>
            <person name="Pangilinan J."/>
            <person name="Lipzen A."/>
            <person name="Riley R."/>
            <person name="Grigoriev I.V."/>
            <person name="Spatafora J.W."/>
            <person name="Choi I.-G."/>
        </authorList>
    </citation>
    <scope>NUCLEOTIDE SEQUENCE [LARGE SCALE GENOMIC DNA]</scope>
    <source>
        <strain evidence="2 3">KUC8140</strain>
    </source>
</reference>
<organism evidence="2 3">
    <name type="scientific">Schizopora paradoxa</name>
    <dbReference type="NCBI Taxonomy" id="27342"/>
    <lineage>
        <taxon>Eukaryota</taxon>
        <taxon>Fungi</taxon>
        <taxon>Dikarya</taxon>
        <taxon>Basidiomycota</taxon>
        <taxon>Agaricomycotina</taxon>
        <taxon>Agaricomycetes</taxon>
        <taxon>Hymenochaetales</taxon>
        <taxon>Schizoporaceae</taxon>
        <taxon>Schizopora</taxon>
    </lineage>
</organism>
<name>A0A0H2RYA9_9AGAM</name>
<dbReference type="STRING" id="27342.A0A0H2RYA9"/>
<keyword evidence="3" id="KW-1185">Reference proteome</keyword>
<keyword evidence="1" id="KW-0732">Signal</keyword>
<feature type="chain" id="PRO_5005202077" description="Glycopeptide" evidence="1">
    <location>
        <begin position="21"/>
        <end position="156"/>
    </location>
</feature>
<dbReference type="EMBL" id="KQ085912">
    <property type="protein sequence ID" value="KLO16734.1"/>
    <property type="molecule type" value="Genomic_DNA"/>
</dbReference>
<sequence>MLNFIRLSAVIAAVVATVAAETHTINFINNCGFGTPSIFLNGITLPPTGADFTSNGPIIDAVAYLQDGSCNPDGDNCAVVVTTLQNPTLTGNGSCTEILLLPPHTFEVPIGFSYSNGCDGEGEQCNVADCPISFGPTPGQCLTCDADNVDIIISFC</sequence>
<dbReference type="AlphaFoldDB" id="A0A0H2RYA9"/>
<evidence type="ECO:0000313" key="2">
    <source>
        <dbReference type="EMBL" id="KLO16734.1"/>
    </source>
</evidence>
<dbReference type="InParanoid" id="A0A0H2RYA9"/>
<feature type="signal peptide" evidence="1">
    <location>
        <begin position="1"/>
        <end position="20"/>
    </location>
</feature>
<dbReference type="Proteomes" id="UP000053477">
    <property type="component" value="Unassembled WGS sequence"/>
</dbReference>
<gene>
    <name evidence="2" type="ORF">SCHPADRAFT_198186</name>
</gene>
<protein>
    <recommendedName>
        <fullName evidence="4">Glycopeptide</fullName>
    </recommendedName>
</protein>
<proteinExistence type="predicted"/>
<evidence type="ECO:0008006" key="4">
    <source>
        <dbReference type="Google" id="ProtNLM"/>
    </source>
</evidence>